<keyword evidence="4" id="KW-0597">Phosphoprotein</keyword>
<dbReference type="PANTHER" id="PTHR16076">
    <property type="entry name" value="CYTOSKELETON ASSOCIATED PROTEIN 2-RELATED"/>
    <property type="match status" value="1"/>
</dbReference>
<feature type="region of interest" description="Disordered" evidence="6">
    <location>
        <begin position="485"/>
        <end position="522"/>
    </location>
</feature>
<dbReference type="InterPro" id="IPR029197">
    <property type="entry name" value="CKAP2_C"/>
</dbReference>
<feature type="region of interest" description="Disordered" evidence="6">
    <location>
        <begin position="259"/>
        <end position="281"/>
    </location>
</feature>
<feature type="region of interest" description="Disordered" evidence="6">
    <location>
        <begin position="103"/>
        <end position="138"/>
    </location>
</feature>
<keyword evidence="3" id="KW-0963">Cytoplasm</keyword>
<reference evidence="8" key="2">
    <citation type="submission" date="2025-05" db="UniProtKB">
        <authorList>
            <consortium name="Ensembl"/>
        </authorList>
    </citation>
    <scope>IDENTIFICATION</scope>
</reference>
<protein>
    <submittedName>
        <fullName evidence="8">Cytoskeleton associated protein 2</fullName>
    </submittedName>
</protein>
<feature type="compositionally biased region" description="Polar residues" evidence="6">
    <location>
        <begin position="107"/>
        <end position="128"/>
    </location>
</feature>
<accession>A0A8B9XHL3</accession>
<dbReference type="AlphaFoldDB" id="A0A8B9XHL3"/>
<feature type="region of interest" description="Disordered" evidence="6">
    <location>
        <begin position="1"/>
        <end position="27"/>
    </location>
</feature>
<proteinExistence type="inferred from homology"/>
<feature type="region of interest" description="Disordered" evidence="6">
    <location>
        <begin position="319"/>
        <end position="398"/>
    </location>
</feature>
<evidence type="ECO:0000256" key="1">
    <source>
        <dbReference type="ARBA" id="ARBA00004245"/>
    </source>
</evidence>
<keyword evidence="5" id="KW-0206">Cytoskeleton</keyword>
<evidence type="ECO:0000256" key="5">
    <source>
        <dbReference type="ARBA" id="ARBA00023212"/>
    </source>
</evidence>
<organism evidence="8 9">
    <name type="scientific">Bos mutus grunniens</name>
    <name type="common">Wild yak</name>
    <name type="synonym">Bos grunniens</name>
    <dbReference type="NCBI Taxonomy" id="30521"/>
    <lineage>
        <taxon>Eukaryota</taxon>
        <taxon>Metazoa</taxon>
        <taxon>Chordata</taxon>
        <taxon>Craniata</taxon>
        <taxon>Vertebrata</taxon>
        <taxon>Euteleostomi</taxon>
        <taxon>Mammalia</taxon>
        <taxon>Eutheria</taxon>
        <taxon>Laurasiatheria</taxon>
        <taxon>Artiodactyla</taxon>
        <taxon>Ruminantia</taxon>
        <taxon>Pecora</taxon>
        <taxon>Bovidae</taxon>
        <taxon>Bovinae</taxon>
        <taxon>Bos</taxon>
    </lineage>
</organism>
<evidence type="ECO:0000256" key="3">
    <source>
        <dbReference type="ARBA" id="ARBA00022490"/>
    </source>
</evidence>
<feature type="compositionally biased region" description="Basic and acidic residues" evidence="6">
    <location>
        <begin position="359"/>
        <end position="373"/>
    </location>
</feature>
<dbReference type="GO" id="GO:0015630">
    <property type="term" value="C:microtubule cytoskeleton"/>
    <property type="evidence" value="ECO:0007669"/>
    <property type="project" value="TreeGrafter"/>
</dbReference>
<dbReference type="PANTHER" id="PTHR16076:SF8">
    <property type="entry name" value="CYTOSKELETON-ASSOCIATED PROTEIN 2"/>
    <property type="match status" value="1"/>
</dbReference>
<evidence type="ECO:0000256" key="4">
    <source>
        <dbReference type="ARBA" id="ARBA00022553"/>
    </source>
</evidence>
<feature type="domain" description="Cytoskeleton-associated protein 2 C-terminal" evidence="7">
    <location>
        <begin position="322"/>
        <end position="433"/>
    </location>
</feature>
<comment type="similarity">
    <text evidence="2">Belongs to the CKAP2 family.</text>
</comment>
<feature type="compositionally biased region" description="Polar residues" evidence="6">
    <location>
        <begin position="1"/>
        <end position="22"/>
    </location>
</feature>
<dbReference type="GeneTree" id="ENSGT00530000063691"/>
<sequence length="541" mass="60526">MSTPAIPQDLQLNPSQRTQSAFREQRRQKLKEHLLKRKTSFACKQENQMLLSDGDQRVRTSEGQIQEGKKVLKIKTKMADKENVGRPTGIKNNLTVEKNCIPLKPSNELTNSTLATDPPNSEDNNQTLPLLPVKDDPQSQHRTLSQTFHLKNNSKKKPVITEKPKHDANVPKKPVLGAYRGQIVQSKINSFRKPLQVKDESSATTKKLPATVSKATKPQPGDVSSITVKSDRASHMTSTTKFASTTSQIRHLVRPPIRSQHNKAQDAMKPGNSRMSANVTVRKGPREKELNTVLSDIKTSSSQDIKGDKTLSKSMAAGMVARPASSSNTKLIEKSKSAGQRSHTTVKAAVDSRWTQPKETAEERKARLSEWKAGKGRILKRPPSSAVTRPEPETQNEQPVGSFWTTMAEEDEQRLFTEKVNKTFSECLNLINEPIEEMRHTIVDILTRKSQEKLKFGENIEETSAAEEKIQEAHTDDTGVDLESGKLEMENKPPRNVFQDCEKEQDDKVKDPTSDVKTPSTNTRAGCLIKYNVSTTPYLQR</sequence>
<feature type="region of interest" description="Disordered" evidence="6">
    <location>
        <begin position="195"/>
        <end position="238"/>
    </location>
</feature>
<evidence type="ECO:0000259" key="7">
    <source>
        <dbReference type="Pfam" id="PF15297"/>
    </source>
</evidence>
<evidence type="ECO:0000313" key="9">
    <source>
        <dbReference type="Proteomes" id="UP000694520"/>
    </source>
</evidence>
<feature type="region of interest" description="Disordered" evidence="6">
    <location>
        <begin position="153"/>
        <end position="173"/>
    </location>
</feature>
<dbReference type="InterPro" id="IPR026165">
    <property type="entry name" value="CKAP2_fam"/>
</dbReference>
<evidence type="ECO:0000256" key="2">
    <source>
        <dbReference type="ARBA" id="ARBA00009468"/>
    </source>
</evidence>
<dbReference type="GO" id="GO:0007026">
    <property type="term" value="P:negative regulation of microtubule depolymerization"/>
    <property type="evidence" value="ECO:0007669"/>
    <property type="project" value="TreeGrafter"/>
</dbReference>
<evidence type="ECO:0000256" key="6">
    <source>
        <dbReference type="SAM" id="MobiDB-lite"/>
    </source>
</evidence>
<feature type="compositionally biased region" description="Basic and acidic residues" evidence="6">
    <location>
        <begin position="159"/>
        <end position="170"/>
    </location>
</feature>
<dbReference type="Ensembl" id="ENSBGRT00000026294.1">
    <property type="protein sequence ID" value="ENSBGRP00000022778.1"/>
    <property type="gene ID" value="ENSBGRG00000014141.1"/>
</dbReference>
<dbReference type="Pfam" id="PF15297">
    <property type="entry name" value="CKAP2_C"/>
    <property type="match status" value="1"/>
</dbReference>
<dbReference type="Proteomes" id="UP000694520">
    <property type="component" value="Chromosome 15"/>
</dbReference>
<reference evidence="8" key="1">
    <citation type="submission" date="2019-05" db="EMBL/GenBank/DDBJ databases">
        <authorList>
            <person name="Zhang S."/>
            <person name="Liu J."/>
        </authorList>
    </citation>
    <scope>NUCLEOTIDE SEQUENCE [LARGE SCALE GENOMIC DNA]</scope>
</reference>
<feature type="compositionally biased region" description="Basic and acidic residues" evidence="6">
    <location>
        <begin position="500"/>
        <end position="514"/>
    </location>
</feature>
<dbReference type="Ensembl" id="ENSBGRT00000026240.1">
    <property type="protein sequence ID" value="ENSBGRP00000022729.1"/>
    <property type="gene ID" value="ENSBGRG00000014141.1"/>
</dbReference>
<keyword evidence="9" id="KW-1185">Reference proteome</keyword>
<gene>
    <name evidence="8" type="primary">CKAP2</name>
</gene>
<name>A0A8B9XHL3_BOSMU</name>
<comment type="subcellular location">
    <subcellularLocation>
        <location evidence="1">Cytoplasm</location>
        <location evidence="1">Cytoskeleton</location>
    </subcellularLocation>
</comment>
<evidence type="ECO:0000313" key="8">
    <source>
        <dbReference type="Ensembl" id="ENSBGRP00000022729.1"/>
    </source>
</evidence>